<reference evidence="3" key="1">
    <citation type="submission" date="2022-11" db="UniProtKB">
        <authorList>
            <consortium name="WormBaseParasite"/>
        </authorList>
    </citation>
    <scope>IDENTIFICATION</scope>
</reference>
<dbReference type="AlphaFoldDB" id="A0A914PVS8"/>
<feature type="transmembrane region" description="Helical" evidence="1">
    <location>
        <begin position="202"/>
        <end position="223"/>
    </location>
</feature>
<organism evidence="2 3">
    <name type="scientific">Panagrolaimus davidi</name>
    <dbReference type="NCBI Taxonomy" id="227884"/>
    <lineage>
        <taxon>Eukaryota</taxon>
        <taxon>Metazoa</taxon>
        <taxon>Ecdysozoa</taxon>
        <taxon>Nematoda</taxon>
        <taxon>Chromadorea</taxon>
        <taxon>Rhabditida</taxon>
        <taxon>Tylenchina</taxon>
        <taxon>Panagrolaimomorpha</taxon>
        <taxon>Panagrolaimoidea</taxon>
        <taxon>Panagrolaimidae</taxon>
        <taxon>Panagrolaimus</taxon>
    </lineage>
</organism>
<protein>
    <submittedName>
        <fullName evidence="3">Uncharacterized protein</fullName>
    </submittedName>
</protein>
<dbReference type="InterPro" id="IPR053220">
    <property type="entry name" value="Nematode_rcpt-like_serp_H"/>
</dbReference>
<feature type="transmembrane region" description="Helical" evidence="1">
    <location>
        <begin position="135"/>
        <end position="158"/>
    </location>
</feature>
<evidence type="ECO:0000313" key="3">
    <source>
        <dbReference type="WBParaSite" id="PDA_v2.g2240.t1"/>
    </source>
</evidence>
<keyword evidence="2" id="KW-1185">Reference proteome</keyword>
<name>A0A914PVS8_9BILA</name>
<feature type="transmembrane region" description="Helical" evidence="1">
    <location>
        <begin position="96"/>
        <end position="123"/>
    </location>
</feature>
<dbReference type="WBParaSite" id="PDA_v2.g2240.t1">
    <property type="protein sequence ID" value="PDA_v2.g2240.t1"/>
    <property type="gene ID" value="PDA_v2.g2240"/>
</dbReference>
<keyword evidence="1" id="KW-0812">Transmembrane</keyword>
<feature type="transmembrane region" description="Helical" evidence="1">
    <location>
        <begin position="51"/>
        <end position="69"/>
    </location>
</feature>
<proteinExistence type="predicted"/>
<feature type="transmembrane region" description="Helical" evidence="1">
    <location>
        <begin position="16"/>
        <end position="39"/>
    </location>
</feature>
<dbReference type="PANTHER" id="PTHR22941">
    <property type="entry name" value="SERPENTINE RECEPTOR"/>
    <property type="match status" value="1"/>
</dbReference>
<evidence type="ECO:0000313" key="2">
    <source>
        <dbReference type="Proteomes" id="UP000887578"/>
    </source>
</evidence>
<keyword evidence="1" id="KW-1133">Transmembrane helix</keyword>
<sequence>MTKVTEPWPLFVTYFYYYYSYFSLCLTWIISPFLFYTIFTQSKTLGNFKWFILNHSFWCLAFETVFGIFKPMLLPPIAAGYQLGPFRHLWNWKSSIIAIFLCLGITGSCVISVSATLASRYLLIFPGSLFKWFNLKIAVGIGVLLNLACYGLIIYALYPLMELEKSTIIKWVSESDPGLSIIYSNEPTFVLVPKDYHLKADIIVLAALFIIHLIGAFILLFFFYQLRKQKRSAILTNKVQRSLIISSLFQMLIVSGFLLIPLTIFFTFIFF</sequence>
<accession>A0A914PVS8</accession>
<dbReference type="InterPro" id="IPR019422">
    <property type="entry name" value="7TM_GPCR_serpentine_rcpt_Srh"/>
</dbReference>
<keyword evidence="1" id="KW-0472">Membrane</keyword>
<evidence type="ECO:0000256" key="1">
    <source>
        <dbReference type="SAM" id="Phobius"/>
    </source>
</evidence>
<dbReference type="Proteomes" id="UP000887578">
    <property type="component" value="Unplaced"/>
</dbReference>
<feature type="transmembrane region" description="Helical" evidence="1">
    <location>
        <begin position="243"/>
        <end position="270"/>
    </location>
</feature>
<dbReference type="Pfam" id="PF10318">
    <property type="entry name" value="7TM_GPCR_Srh"/>
    <property type="match status" value="1"/>
</dbReference>